<evidence type="ECO:0000256" key="1">
    <source>
        <dbReference type="SAM" id="MobiDB-lite"/>
    </source>
</evidence>
<feature type="region of interest" description="Disordered" evidence="1">
    <location>
        <begin position="62"/>
        <end position="82"/>
    </location>
</feature>
<evidence type="ECO:0000313" key="2">
    <source>
        <dbReference type="EMBL" id="KAH0852141.1"/>
    </source>
</evidence>
<protein>
    <submittedName>
        <fullName evidence="2">Uncharacterized protein</fullName>
    </submittedName>
</protein>
<keyword evidence="3" id="KW-1185">Reference proteome</keyword>
<reference evidence="2 3" key="1">
    <citation type="submission" date="2021-05" db="EMBL/GenBank/DDBJ databases">
        <title>Genome Assembly of Synthetic Allotetraploid Brassica napus Reveals Homoeologous Exchanges between Subgenomes.</title>
        <authorList>
            <person name="Davis J.T."/>
        </authorList>
    </citation>
    <scope>NUCLEOTIDE SEQUENCE [LARGE SCALE GENOMIC DNA]</scope>
    <source>
        <strain evidence="3">cv. Da-Ae</strain>
        <tissue evidence="2">Seedling</tissue>
    </source>
</reference>
<name>A0ABQ7X888_BRANA</name>
<dbReference type="Proteomes" id="UP000824890">
    <property type="component" value="Unassembled WGS sequence"/>
</dbReference>
<evidence type="ECO:0000313" key="3">
    <source>
        <dbReference type="Proteomes" id="UP000824890"/>
    </source>
</evidence>
<organism evidence="2 3">
    <name type="scientific">Brassica napus</name>
    <name type="common">Rape</name>
    <dbReference type="NCBI Taxonomy" id="3708"/>
    <lineage>
        <taxon>Eukaryota</taxon>
        <taxon>Viridiplantae</taxon>
        <taxon>Streptophyta</taxon>
        <taxon>Embryophyta</taxon>
        <taxon>Tracheophyta</taxon>
        <taxon>Spermatophyta</taxon>
        <taxon>Magnoliopsida</taxon>
        <taxon>eudicotyledons</taxon>
        <taxon>Gunneridae</taxon>
        <taxon>Pentapetalae</taxon>
        <taxon>rosids</taxon>
        <taxon>malvids</taxon>
        <taxon>Brassicales</taxon>
        <taxon>Brassicaceae</taxon>
        <taxon>Brassiceae</taxon>
        <taxon>Brassica</taxon>
    </lineage>
</organism>
<accession>A0ABQ7X888</accession>
<dbReference type="EMBL" id="JAGKQM010001253">
    <property type="protein sequence ID" value="KAH0852141.1"/>
    <property type="molecule type" value="Genomic_DNA"/>
</dbReference>
<gene>
    <name evidence="2" type="ORF">HID58_094187</name>
</gene>
<proteinExistence type="predicted"/>
<sequence length="328" mass="37142">MLSGDNQLVTHSDSKVSFGSAVSLHDEMLVINPRKTISGILDSRSSPIVKFSDHEWEAAEEFSRTPSSKRREELRGSSTKKQKMMQVKVEQQYFFGDKEGKDAGVAYIWESLTQRRSNLLRVEEVSGECYVCVYEHELQRNRCCGGRPRKEQASPTETNDVNMDEQDEQITDNTKAPPPLQKHQERQIISTPGTSSTISMNARKERRKILDEKRKGVNSSTASGATMWVHMTLVELVNQAIKKKDFMAFIATDSEHEGESDSVDLDPTGHYIHLIISLMMISTFIMIKTVKIHQQKNLNHNQIALKGFITKRNAARTVELGESENAEL</sequence>
<comment type="caution">
    <text evidence="2">The sequence shown here is derived from an EMBL/GenBank/DDBJ whole genome shotgun (WGS) entry which is preliminary data.</text>
</comment>
<feature type="compositionally biased region" description="Basic and acidic residues" evidence="1">
    <location>
        <begin position="62"/>
        <end position="75"/>
    </location>
</feature>
<feature type="region of interest" description="Disordered" evidence="1">
    <location>
        <begin position="144"/>
        <end position="186"/>
    </location>
</feature>